<dbReference type="AlphaFoldDB" id="A0A410M9I4"/>
<sequence length="63" mass="6989">MIHRHPYRYLFYSGIANGVGDRFSQVAVLTLILQLTGAGPAVELLRVYVSFLICCPLAGPSHW</sequence>
<protein>
    <recommendedName>
        <fullName evidence="3">Major facilitator superfamily (MFS) profile domain-containing protein</fullName>
    </recommendedName>
</protein>
<organism evidence="1 2">
    <name type="scientific">Halobacillus litoralis</name>
    <dbReference type="NCBI Taxonomy" id="45668"/>
    <lineage>
        <taxon>Bacteria</taxon>
        <taxon>Bacillati</taxon>
        <taxon>Bacillota</taxon>
        <taxon>Bacilli</taxon>
        <taxon>Bacillales</taxon>
        <taxon>Bacillaceae</taxon>
        <taxon>Halobacillus</taxon>
    </lineage>
</organism>
<proteinExistence type="predicted"/>
<dbReference type="KEGG" id="hli:HLI_03520"/>
<reference evidence="1 2" key="1">
    <citation type="submission" date="2018-01" db="EMBL/GenBank/DDBJ databases">
        <title>The whole genome sequencing and assembly of Halobacillus litoralis ERB031 strain.</title>
        <authorList>
            <person name="Lee S.-J."/>
            <person name="Park M.-K."/>
            <person name="Kim J.-Y."/>
            <person name="Lee Y.-J."/>
            <person name="Yi H."/>
            <person name="Bahn Y.-S."/>
            <person name="Kim J.F."/>
            <person name="Lee D.-W."/>
        </authorList>
    </citation>
    <scope>NUCLEOTIDE SEQUENCE [LARGE SCALE GENOMIC DNA]</scope>
    <source>
        <strain evidence="1 2">ERB 031</strain>
    </source>
</reference>
<evidence type="ECO:0000313" key="1">
    <source>
        <dbReference type="EMBL" id="QAS51347.1"/>
    </source>
</evidence>
<dbReference type="RefSeq" id="WP_128523095.1">
    <property type="nucleotide sequence ID" value="NZ_CP026118.1"/>
</dbReference>
<dbReference type="OrthoDB" id="9775268at2"/>
<dbReference type="EMBL" id="CP026118">
    <property type="protein sequence ID" value="QAS51347.1"/>
    <property type="molecule type" value="Genomic_DNA"/>
</dbReference>
<name>A0A410M9I4_9BACI</name>
<dbReference type="Proteomes" id="UP000287756">
    <property type="component" value="Chromosome"/>
</dbReference>
<gene>
    <name evidence="1" type="ORF">HLI_03520</name>
</gene>
<evidence type="ECO:0000313" key="2">
    <source>
        <dbReference type="Proteomes" id="UP000287756"/>
    </source>
</evidence>
<evidence type="ECO:0008006" key="3">
    <source>
        <dbReference type="Google" id="ProtNLM"/>
    </source>
</evidence>
<accession>A0A410M9I4</accession>